<evidence type="ECO:0000256" key="2">
    <source>
        <dbReference type="ARBA" id="ARBA00022737"/>
    </source>
</evidence>
<accession>A0A934X1I8</accession>
<dbReference type="RefSeq" id="WP_201432955.1">
    <property type="nucleotide sequence ID" value="NZ_JAEQBW010000015.1"/>
</dbReference>
<comment type="caution">
    <text evidence="5">The sequence shown here is derived from an EMBL/GenBank/DDBJ whole genome shotgun (WGS) entry which is preliminary data.</text>
</comment>
<proteinExistence type="predicted"/>
<evidence type="ECO:0000313" key="5">
    <source>
        <dbReference type="EMBL" id="MBK6267273.1"/>
    </source>
</evidence>
<keyword evidence="6" id="KW-1185">Reference proteome</keyword>
<dbReference type="InterPro" id="IPR011044">
    <property type="entry name" value="Quino_amine_DH_bsu"/>
</dbReference>
<evidence type="ECO:0000256" key="3">
    <source>
        <dbReference type="PROSITE-ProRule" id="PRU00221"/>
    </source>
</evidence>
<feature type="repeat" description="WD" evidence="3">
    <location>
        <begin position="393"/>
        <end position="434"/>
    </location>
</feature>
<feature type="repeat" description="WD" evidence="3">
    <location>
        <begin position="69"/>
        <end position="110"/>
    </location>
</feature>
<feature type="repeat" description="WD" evidence="3">
    <location>
        <begin position="578"/>
        <end position="600"/>
    </location>
</feature>
<feature type="repeat" description="WD" evidence="3">
    <location>
        <begin position="435"/>
        <end position="476"/>
    </location>
</feature>
<dbReference type="InterPro" id="IPR001680">
    <property type="entry name" value="WD40_rpt"/>
</dbReference>
<dbReference type="PROSITE" id="PS50294">
    <property type="entry name" value="WD_REPEATS_REGION"/>
    <property type="match status" value="5"/>
</dbReference>
<dbReference type="AlphaFoldDB" id="A0A934X1I8"/>
<dbReference type="SMART" id="SM00320">
    <property type="entry name" value="WD40"/>
    <property type="match status" value="12"/>
</dbReference>
<dbReference type="GO" id="GO:0006508">
    <property type="term" value="P:proteolysis"/>
    <property type="evidence" value="ECO:0007669"/>
    <property type="project" value="InterPro"/>
</dbReference>
<evidence type="ECO:0000313" key="6">
    <source>
        <dbReference type="Proteomes" id="UP000611723"/>
    </source>
</evidence>
<dbReference type="InterPro" id="IPR019775">
    <property type="entry name" value="WD40_repeat_CS"/>
</dbReference>
<dbReference type="CDD" id="cd00200">
    <property type="entry name" value="WD40"/>
    <property type="match status" value="2"/>
</dbReference>
<evidence type="ECO:0000256" key="1">
    <source>
        <dbReference type="ARBA" id="ARBA00022574"/>
    </source>
</evidence>
<sequence>MRTPLLLIFLFAYGNSLFAQSLSITLQKGHSEPVKALQLSQDGKYLFTGSRDKTIKLWDVETAREINTFFGHSSTINGFSINNKTKQLTSSSADLTVKVWDITTAKAVWTSSKSQEYMTDVALSPDGKYVATGGFDKEVIIYELSTGDSLLSFPVASDKGTGYGVTLDWSNDGQWLAVGEDNRTLSIYDAETWRLKQKIKPETGWCGGCPSLVAFHPNSKQIAKLSDNGSLELIEVVSGNVIHTLKEKVEDIRAVAFSENGEKLLAATQEQVFIYSLASNKLTATLNHRAEINDVIFNKEADAVIIAGNDNKATMIDIASGEIHRQFEGLLHDQDKGGLMYDPNNYWESHIARYIKNKNSQVLTSDDAYLLKGKISNVLRMWEVKSGKSFIEFSGHEKAVIDFELSPDEKMLATAGGEGDVIVWETQSGKSLKLLQGHRSPVFDVRWSHDQTKLVSTSWDGQVLVWDLTTEKIVSNIYQQNTSAYAVSFTHDDLYLIVASLDKKLELYEVATGQLVKTFIGHTQNVNEIILSDQAGEFMSLSDDGTAISWNIYDGMMRKRFSHPMGTIRAGMFHNDHFLSGGEDRIIRIWDRKSGKIIQTFEGHQATVSSLNIHKSDNLLISGDLDGVTKFWDLKTGKEILEHIIIDKANWMVRNPSGYFYATDGAKKYIHYTKDNKAYLLDQFFEEFFTPDLISNTFSENGTKSKKSIQGLLENSSLPEVKIAGIKSGDELEAAIYIKVSDDKGIEDMELFHNGKRVAINLQDFKKSKQKDNSTIYSCVQPLVSGHNRFMAKVVNREKLESAPAEIDLITQNNVPGATCHVLAIGVNDYKNTKLNLNYARADAEAFVGQMSQQTKGLFSSFKKHELYDRDATKQNILSAMDSIIATAAIDDLFVLYFAGHGSMNDETFYFIPHESTRLYEGSALKKQALSADEVQQKLTRLKALKQIIFIDACQSGGSVELLARRGATEEKAIAQLSRSAGVHVLSAAGNEQYASEFADLGHGLFTYAVLKALRGEADTVPKDGRISVYEMKSFIDEIVPELNMRLKGNPQYPYTFSRGNDFPIGVLKE</sequence>
<dbReference type="SUPFAM" id="SSF52129">
    <property type="entry name" value="Caspase-like"/>
    <property type="match status" value="1"/>
</dbReference>
<dbReference type="Gene3D" id="2.130.10.10">
    <property type="entry name" value="YVTN repeat-like/Quinoprotein amine dehydrogenase"/>
    <property type="match status" value="4"/>
</dbReference>
<dbReference type="SUPFAM" id="SSF50978">
    <property type="entry name" value="WD40 repeat-like"/>
    <property type="match status" value="1"/>
</dbReference>
<gene>
    <name evidence="5" type="ORF">JKA74_19685</name>
</gene>
<dbReference type="PROSITE" id="PS50082">
    <property type="entry name" value="WD_REPEATS_2"/>
    <property type="match status" value="8"/>
</dbReference>
<dbReference type="GO" id="GO:0004197">
    <property type="term" value="F:cysteine-type endopeptidase activity"/>
    <property type="evidence" value="ECO:0007669"/>
    <property type="project" value="InterPro"/>
</dbReference>
<dbReference type="Pfam" id="PF00400">
    <property type="entry name" value="WD40"/>
    <property type="match status" value="8"/>
</dbReference>
<protein>
    <submittedName>
        <fullName evidence="5">Caspase family protein</fullName>
    </submittedName>
</protein>
<feature type="repeat" description="WD" evidence="3">
    <location>
        <begin position="601"/>
        <end position="642"/>
    </location>
</feature>
<dbReference type="Pfam" id="PF00656">
    <property type="entry name" value="Peptidase_C14"/>
    <property type="match status" value="1"/>
</dbReference>
<dbReference type="PRINTS" id="PR00320">
    <property type="entry name" value="GPROTEINBRPT"/>
</dbReference>
<dbReference type="InterPro" id="IPR020472">
    <property type="entry name" value="WD40_PAC1"/>
</dbReference>
<dbReference type="EMBL" id="JAEQBW010000015">
    <property type="protein sequence ID" value="MBK6267273.1"/>
    <property type="molecule type" value="Genomic_DNA"/>
</dbReference>
<dbReference type="InterPro" id="IPR029030">
    <property type="entry name" value="Caspase-like_dom_sf"/>
</dbReference>
<reference evidence="5" key="1">
    <citation type="submission" date="2021-01" db="EMBL/GenBank/DDBJ databases">
        <title>Marivirga aurantiaca sp. nov., isolated from intertidal surface sediments.</title>
        <authorList>
            <person name="Zhang M."/>
        </authorList>
    </citation>
    <scope>NUCLEOTIDE SEQUENCE</scope>
    <source>
        <strain evidence="5">S37H4</strain>
    </source>
</reference>
<dbReference type="PANTHER" id="PTHR19848">
    <property type="entry name" value="WD40 REPEAT PROTEIN"/>
    <property type="match status" value="1"/>
</dbReference>
<dbReference type="InterPro" id="IPR015943">
    <property type="entry name" value="WD40/YVTN_repeat-like_dom_sf"/>
</dbReference>
<dbReference type="InterPro" id="IPR036322">
    <property type="entry name" value="WD40_repeat_dom_sf"/>
</dbReference>
<feature type="repeat" description="WD" evidence="3">
    <location>
        <begin position="519"/>
        <end position="560"/>
    </location>
</feature>
<dbReference type="InterPro" id="IPR011600">
    <property type="entry name" value="Pept_C14_caspase"/>
</dbReference>
<evidence type="ECO:0000259" key="4">
    <source>
        <dbReference type="Pfam" id="PF00656"/>
    </source>
</evidence>
<dbReference type="PROSITE" id="PS00678">
    <property type="entry name" value="WD_REPEATS_1"/>
    <property type="match status" value="4"/>
</dbReference>
<dbReference type="SUPFAM" id="SSF50969">
    <property type="entry name" value="YVTN repeat-like/Quinoprotein amine dehydrogenase"/>
    <property type="match status" value="1"/>
</dbReference>
<dbReference type="Proteomes" id="UP000611723">
    <property type="component" value="Unassembled WGS sequence"/>
</dbReference>
<organism evidence="5 6">
    <name type="scientific">Marivirga aurantiaca</name>
    <dbReference type="NCBI Taxonomy" id="2802615"/>
    <lineage>
        <taxon>Bacteria</taxon>
        <taxon>Pseudomonadati</taxon>
        <taxon>Bacteroidota</taxon>
        <taxon>Cytophagia</taxon>
        <taxon>Cytophagales</taxon>
        <taxon>Marivirgaceae</taxon>
        <taxon>Marivirga</taxon>
    </lineage>
</organism>
<dbReference type="Gene3D" id="3.40.50.1460">
    <property type="match status" value="1"/>
</dbReference>
<feature type="repeat" description="WD" evidence="3">
    <location>
        <begin position="111"/>
        <end position="152"/>
    </location>
</feature>
<keyword evidence="2" id="KW-0677">Repeat</keyword>
<feature type="domain" description="Peptidase C14 caspase" evidence="4">
    <location>
        <begin position="821"/>
        <end position="1019"/>
    </location>
</feature>
<feature type="repeat" description="WD" evidence="3">
    <location>
        <begin position="27"/>
        <end position="68"/>
    </location>
</feature>
<name>A0A934X1I8_9BACT</name>
<keyword evidence="1 3" id="KW-0853">WD repeat</keyword>
<dbReference type="PANTHER" id="PTHR19848:SF8">
    <property type="entry name" value="F-BOX AND WD REPEAT DOMAIN CONTAINING 7"/>
    <property type="match status" value="1"/>
</dbReference>